<name>A0ABN7XBE0_GIGMA</name>
<accession>A0ABN7XBE0</accession>
<keyword evidence="2" id="KW-1185">Reference proteome</keyword>
<dbReference type="Proteomes" id="UP000789901">
    <property type="component" value="Unassembled WGS sequence"/>
</dbReference>
<comment type="caution">
    <text evidence="1">The sequence shown here is derived from an EMBL/GenBank/DDBJ whole genome shotgun (WGS) entry which is preliminary data.</text>
</comment>
<evidence type="ECO:0000313" key="2">
    <source>
        <dbReference type="Proteomes" id="UP000789901"/>
    </source>
</evidence>
<organism evidence="1 2">
    <name type="scientific">Gigaspora margarita</name>
    <dbReference type="NCBI Taxonomy" id="4874"/>
    <lineage>
        <taxon>Eukaryota</taxon>
        <taxon>Fungi</taxon>
        <taxon>Fungi incertae sedis</taxon>
        <taxon>Mucoromycota</taxon>
        <taxon>Glomeromycotina</taxon>
        <taxon>Glomeromycetes</taxon>
        <taxon>Diversisporales</taxon>
        <taxon>Gigasporaceae</taxon>
        <taxon>Gigaspora</taxon>
    </lineage>
</organism>
<sequence length="156" mass="17384">MPTLTKLEPDSLDLNYFYAYFSTSFGITFLENELINKNIKPIPANKESTCLKTISCCFYGNKHYSNNMYILIDNEVYYIFYAPTTSSSSTTSTIPTISDAISLLDQSRKDLTSIFQDLQATTSTLANNSLITTTSLSNLLSKPSSNINTSKSFKLS</sequence>
<gene>
    <name evidence="1" type="ORF">GMARGA_LOCUS40998</name>
</gene>
<protein>
    <submittedName>
        <fullName evidence="1">26719_t:CDS:1</fullName>
    </submittedName>
</protein>
<dbReference type="EMBL" id="CAJVQB010108828">
    <property type="protein sequence ID" value="CAG8851950.1"/>
    <property type="molecule type" value="Genomic_DNA"/>
</dbReference>
<reference evidence="1 2" key="1">
    <citation type="submission" date="2021-06" db="EMBL/GenBank/DDBJ databases">
        <authorList>
            <person name="Kallberg Y."/>
            <person name="Tangrot J."/>
            <person name="Rosling A."/>
        </authorList>
    </citation>
    <scope>NUCLEOTIDE SEQUENCE [LARGE SCALE GENOMIC DNA]</scope>
    <source>
        <strain evidence="1 2">120-4 pot B 10/14</strain>
    </source>
</reference>
<evidence type="ECO:0000313" key="1">
    <source>
        <dbReference type="EMBL" id="CAG8851950.1"/>
    </source>
</evidence>
<proteinExistence type="predicted"/>